<reference evidence="5" key="1">
    <citation type="journal article" date="2020" name="Viruses">
        <title>Soybean Thrips (Thysanoptera: Thripidae) Harbor Highly Diverse Populations of Arthropod, Fungal and Plant Viruses.</title>
        <authorList>
            <person name="Thekke-Veetil T."/>
            <person name="Lagos-Kutz D."/>
            <person name="McCoppin N.K."/>
            <person name="Hartman G.L."/>
            <person name="Ju H.K."/>
            <person name="Lim H.S."/>
            <person name="Domier L.L."/>
        </authorList>
    </citation>
    <scope>NUCLEOTIDE SEQUENCE</scope>
    <source>
        <strain evidence="5">STN1JV1</strain>
    </source>
</reference>
<accession>A0A7T8E846</accession>
<dbReference type="InterPro" id="IPR001788">
    <property type="entry name" value="RNA-dep_RNA_pol_alsuvir"/>
</dbReference>
<evidence type="ECO:0000259" key="4">
    <source>
        <dbReference type="PROSITE" id="PS50507"/>
    </source>
</evidence>
<evidence type="ECO:0000313" key="5">
    <source>
        <dbReference type="EMBL" id="QQO81435.1"/>
    </source>
</evidence>
<sequence length="1028" mass="114764">MASSSLISIQDTFMIEDAARPGSDIYKQCENLLLADPGSENTLVAHNSKTKKDFTISLPFKGDPVQMEEFKRRYSGYSFPQSALYANSVGATCVLFDVLLDMILAASKSRRMTNSVCFSKFYDELGYVVPTIQDTPFYFYSGDSIYNVFKSEPFETALMDHTSVCVPMDRWLGICHSHNVRIVEGVFYYHPAAERGWDSEFNWTKLSVLHNDGKINIGPIQDASRRMTYTIAQYRTFIDPTCWTGSAKDYVYEIFNSSDNLMSYRAVYVGGIPRENLSFNLPMCSDPDNILITINRDFLDSAFVPTGRYSAQLAAIDHRNHAIEVRRATFESTVSYLITLSPNADIVGYAISHVSSHNYVDLVNGSKLVRIPALSYSDALALALVCALVAYQLRFQLTNESVPIISKAITVAKVTSGASGLFGALIDCIKLMVSERIETITHKSLDYMKKKLDTADHIPGVIFDVYKTVDYSIGSFYRPEPEVDAIFPFLDEFADIPEDDPFINYIGASVPTAPRLQLEELSGVLAPLKIQLGEHLVPPIKDPIECIQSAYDELQPKLSTMDIPNVNEQKRVNDINLTTEFYGKVSINKDVVASENLFVPPPLRTAAIPQTKTSLTDLITASSKRNWNRPDLQLVTDVYSMAELYVDEFITKAMKPGSVETLIKLEREPTTFNALHYCEWLSTRSESFRQALLASCPNNILELNLEKYQTILKGRVKQKLTGAAEFELPQGQVVIHHDPSTNALFTSVFRQAFATFDTLLKHEYKSAGRISDSELSEWFTSIKSTLLSCSLVELDSSKYDKSQGLLAQAIEVVMLRRLGVDPQVLDLFAESYVGSVNSRNLGLAFIIAFQRKSGAADTMLGNLIYNFISAGRSVGYERIRFAVAKGDDNLIGVTDANDSLISQKMAYVFNLDAKVLRDQVPSFSSGYIVPLEDAIVFVPDPLKKAMLLGEINARTGDRNFKITDEEKRDRFNSFADSVSVYGIAGVPAVTQAMVRRRLQKPDADVIGLIDSLLIISRDYDLFVKAVPY</sequence>
<keyword evidence="1" id="KW-0808">Transferase</keyword>
<name>A0A7T8E846_9VIRU</name>
<dbReference type="GO" id="GO:0003723">
    <property type="term" value="F:RNA binding"/>
    <property type="evidence" value="ECO:0007669"/>
    <property type="project" value="InterPro"/>
</dbReference>
<feature type="domain" description="RdRp catalytic" evidence="4">
    <location>
        <begin position="789"/>
        <end position="901"/>
    </location>
</feature>
<keyword evidence="5" id="KW-0696">RNA-directed RNA polymerase</keyword>
<dbReference type="GO" id="GO:0003968">
    <property type="term" value="F:RNA-directed RNA polymerase activity"/>
    <property type="evidence" value="ECO:0007669"/>
    <property type="project" value="UniProtKB-KW"/>
</dbReference>
<evidence type="ECO:0000256" key="3">
    <source>
        <dbReference type="ARBA" id="ARBA00022953"/>
    </source>
</evidence>
<dbReference type="GO" id="GO:0006351">
    <property type="term" value="P:DNA-templated transcription"/>
    <property type="evidence" value="ECO:0007669"/>
    <property type="project" value="InterPro"/>
</dbReference>
<keyword evidence="3" id="KW-0693">Viral RNA replication</keyword>
<evidence type="ECO:0000256" key="1">
    <source>
        <dbReference type="ARBA" id="ARBA00022679"/>
    </source>
</evidence>
<dbReference type="Pfam" id="PF00978">
    <property type="entry name" value="RdRP_2"/>
    <property type="match status" value="1"/>
</dbReference>
<proteinExistence type="predicted"/>
<dbReference type="PROSITE" id="PS50507">
    <property type="entry name" value="RDRP_SSRNA_POS"/>
    <property type="match status" value="1"/>
</dbReference>
<dbReference type="EMBL" id="MW039368">
    <property type="protein sequence ID" value="QQO81435.1"/>
    <property type="molecule type" value="Genomic_RNA"/>
</dbReference>
<dbReference type="InterPro" id="IPR007094">
    <property type="entry name" value="RNA-dir_pol_PSvirus"/>
</dbReference>
<keyword evidence="2" id="KW-0548">Nucleotidyltransferase</keyword>
<protein>
    <submittedName>
        <fullName evidence="5">RNA-dependent RNA polymerase</fullName>
    </submittedName>
</protein>
<evidence type="ECO:0000256" key="2">
    <source>
        <dbReference type="ARBA" id="ARBA00022695"/>
    </source>
</evidence>
<dbReference type="SUPFAM" id="SSF56672">
    <property type="entry name" value="DNA/RNA polymerases"/>
    <property type="match status" value="1"/>
</dbReference>
<dbReference type="InterPro" id="IPR043502">
    <property type="entry name" value="DNA/RNA_pol_sf"/>
</dbReference>
<dbReference type="GO" id="GO:0039694">
    <property type="term" value="P:viral RNA genome replication"/>
    <property type="evidence" value="ECO:0007669"/>
    <property type="project" value="InterPro"/>
</dbReference>
<organism evidence="5">
    <name type="scientific">Soybean thrips Jivi-like virus 1</name>
    <dbReference type="NCBI Taxonomy" id="2801053"/>
    <lineage>
        <taxon>Viruses</taxon>
        <taxon>Riboviria</taxon>
    </lineage>
</organism>